<name>A0A4P9XUV3_9FUNG</name>
<feature type="compositionally biased region" description="Low complexity" evidence="1">
    <location>
        <begin position="206"/>
        <end position="229"/>
    </location>
</feature>
<dbReference type="GO" id="GO:0005634">
    <property type="term" value="C:nucleus"/>
    <property type="evidence" value="ECO:0007669"/>
    <property type="project" value="TreeGrafter"/>
</dbReference>
<evidence type="ECO:0000259" key="2">
    <source>
        <dbReference type="Pfam" id="PF08600"/>
    </source>
</evidence>
<dbReference type="STRING" id="78915.A0A4P9XUV3"/>
<organism evidence="3 4">
    <name type="scientific">Thamnocephalis sphaerospora</name>
    <dbReference type="NCBI Taxonomy" id="78915"/>
    <lineage>
        <taxon>Eukaryota</taxon>
        <taxon>Fungi</taxon>
        <taxon>Fungi incertae sedis</taxon>
        <taxon>Zoopagomycota</taxon>
        <taxon>Zoopagomycotina</taxon>
        <taxon>Zoopagomycetes</taxon>
        <taxon>Zoopagales</taxon>
        <taxon>Sigmoideomycetaceae</taxon>
        <taxon>Thamnocephalis</taxon>
    </lineage>
</organism>
<evidence type="ECO:0000256" key="1">
    <source>
        <dbReference type="SAM" id="MobiDB-lite"/>
    </source>
</evidence>
<keyword evidence="4" id="KW-1185">Reference proteome</keyword>
<feature type="region of interest" description="Disordered" evidence="1">
    <location>
        <begin position="200"/>
        <end position="229"/>
    </location>
</feature>
<dbReference type="EMBL" id="KZ992519">
    <property type="protein sequence ID" value="RKP09361.1"/>
    <property type="molecule type" value="Genomic_DNA"/>
</dbReference>
<dbReference type="AlphaFoldDB" id="A0A4P9XUV3"/>
<accession>A0A4P9XUV3</accession>
<gene>
    <name evidence="3" type="ORF">THASP1DRAFT_28836</name>
</gene>
<dbReference type="Pfam" id="PF08600">
    <property type="entry name" value="NuBaID_C"/>
    <property type="match status" value="1"/>
</dbReference>
<dbReference type="PANTHER" id="PTHR15835">
    <property type="entry name" value="NUCLEAR-INTERACTING PARTNER OF ALK"/>
    <property type="match status" value="1"/>
</dbReference>
<dbReference type="PANTHER" id="PTHR15835:SF6">
    <property type="entry name" value="ZINC FINGER C3HC-TYPE PROTEIN 1"/>
    <property type="match status" value="1"/>
</dbReference>
<evidence type="ECO:0000313" key="3">
    <source>
        <dbReference type="EMBL" id="RKP09361.1"/>
    </source>
</evidence>
<evidence type="ECO:0000313" key="4">
    <source>
        <dbReference type="Proteomes" id="UP000271241"/>
    </source>
</evidence>
<protein>
    <recommendedName>
        <fullName evidence="2">NuBaID C-terminal domain-containing protein</fullName>
    </recommendedName>
</protein>
<dbReference type="GO" id="GO:0008270">
    <property type="term" value="F:zinc ion binding"/>
    <property type="evidence" value="ECO:0007669"/>
    <property type="project" value="InterPro"/>
</dbReference>
<dbReference type="Proteomes" id="UP000271241">
    <property type="component" value="Unassembled WGS sequence"/>
</dbReference>
<proteinExistence type="predicted"/>
<dbReference type="OrthoDB" id="2592092at2759"/>
<reference evidence="4" key="1">
    <citation type="journal article" date="2018" name="Nat. Microbiol.">
        <title>Leveraging single-cell genomics to expand the fungal tree of life.</title>
        <authorList>
            <person name="Ahrendt S.R."/>
            <person name="Quandt C.A."/>
            <person name="Ciobanu D."/>
            <person name="Clum A."/>
            <person name="Salamov A."/>
            <person name="Andreopoulos B."/>
            <person name="Cheng J.F."/>
            <person name="Woyke T."/>
            <person name="Pelin A."/>
            <person name="Henrissat B."/>
            <person name="Reynolds N.K."/>
            <person name="Benny G.L."/>
            <person name="Smith M.E."/>
            <person name="James T.Y."/>
            <person name="Grigoriev I.V."/>
        </authorList>
    </citation>
    <scope>NUCLEOTIDE SEQUENCE [LARGE SCALE GENOMIC DNA]</scope>
    <source>
        <strain evidence="4">RSA 1356</strain>
    </source>
</reference>
<dbReference type="InterPro" id="IPR013909">
    <property type="entry name" value="NuBaID_C"/>
</dbReference>
<feature type="domain" description="NuBaID C-terminal" evidence="2">
    <location>
        <begin position="79"/>
        <end position="163"/>
    </location>
</feature>
<sequence length="229" mass="24468">MFDGLRLTRTAPESVYLLPVQSRSLQMAEYQRRARSVAELGDRLPQVDMSTLATHMDAMTAALPEDVAVSIEMRCAVASLAVYGWEGQQLHGQPVLRCASCHQTVGLWGFRTILSTAEGDAMASHTMSGDGEDESAATLQVFDPAAEHRWYCPWVSDYAGQAAKTASNFSFGIVNGDLSCTTHRVKAGWQHTLELFESPSTVTPHSASANVGSADSSGSAGSSSKSVGH</sequence>